<name>A0A8K0XZK7_9RHOB</name>
<dbReference type="InterPro" id="IPR000994">
    <property type="entry name" value="Pept_M24"/>
</dbReference>
<dbReference type="SUPFAM" id="SSF53092">
    <property type="entry name" value="Creatinase/prolidase N-terminal domain"/>
    <property type="match status" value="1"/>
</dbReference>
<reference evidence="3" key="1">
    <citation type="submission" date="2021-01" db="EMBL/GenBank/DDBJ databases">
        <title>Tabrizicola alba sp. nov. a motile alkaliphilic bacterium isolated from a soda lake.</title>
        <authorList>
            <person name="Szuroczki S."/>
            <person name="Abbaszade G."/>
            <person name="Schumann P."/>
            <person name="Toth E."/>
        </authorList>
    </citation>
    <scope>NUCLEOTIDE SEQUENCE</scope>
    <source>
        <strain evidence="3">DMG-N-6</strain>
    </source>
</reference>
<dbReference type="RefSeq" id="WP_202687709.1">
    <property type="nucleotide sequence ID" value="NZ_JAESVN010000002.1"/>
</dbReference>
<dbReference type="InterPro" id="IPR036005">
    <property type="entry name" value="Creatinase/aminopeptidase-like"/>
</dbReference>
<dbReference type="PANTHER" id="PTHR46112">
    <property type="entry name" value="AMINOPEPTIDASE"/>
    <property type="match status" value="1"/>
</dbReference>
<organism evidence="3 4">
    <name type="scientific">Szabonella alba</name>
    <dbReference type="NCBI Taxonomy" id="2804194"/>
    <lineage>
        <taxon>Bacteria</taxon>
        <taxon>Pseudomonadati</taxon>
        <taxon>Pseudomonadota</taxon>
        <taxon>Alphaproteobacteria</taxon>
        <taxon>Rhodobacterales</taxon>
        <taxon>Paracoccaceae</taxon>
        <taxon>Szabonella</taxon>
    </lineage>
</organism>
<comment type="caution">
    <text evidence="3">The sequence shown here is derived from an EMBL/GenBank/DDBJ whole genome shotgun (WGS) entry which is preliminary data.</text>
</comment>
<dbReference type="Proteomes" id="UP000648908">
    <property type="component" value="Unassembled WGS sequence"/>
</dbReference>
<dbReference type="Gene3D" id="3.40.350.10">
    <property type="entry name" value="Creatinase/prolidase N-terminal domain"/>
    <property type="match status" value="1"/>
</dbReference>
<dbReference type="PANTHER" id="PTHR46112:SF3">
    <property type="entry name" value="AMINOPEPTIDASE YPDF"/>
    <property type="match status" value="1"/>
</dbReference>
<sequence>MPNPLPRFTRAEYDARVAKTRAAMAARGIDTLIVTDPSNMAWLTGYDGWSFYVHQCVVVGPSGDPVWFGRGQDANGAVRTCWMPDECVIGYPDHYVQSTERHPMDYLSARLTDRGWHKGRIGVEMDNYWFTAAAHQSLATHLPGALLDATALVNWQRLEKSAQELDYMRRAARLVEKMHQRIVDKIEPGLRKCDLVAEIYDAGLRYDPDLGFGGDYPAIVPLLPSGSDAAAPHLTWDDKPMKEGEGTFFELAGCYHRYHCPLSRTVFLGKPSQTFLDAESATLEGMEAGLEAARAGNTCEDVANAFFGVLKKHGIVKDNRTGYPIGLSYPPDWGERTCSLRPGDRTELRPGMTFHFMTGLWMQDWGLEITESIAITDGAPECLASVPRQLFVKG</sequence>
<dbReference type="InterPro" id="IPR014335">
    <property type="entry name" value="Ectoine_EutD"/>
</dbReference>
<evidence type="ECO:0000313" key="4">
    <source>
        <dbReference type="Proteomes" id="UP000648908"/>
    </source>
</evidence>
<dbReference type="InterPro" id="IPR029149">
    <property type="entry name" value="Creatin/AminoP/Spt16_N"/>
</dbReference>
<protein>
    <submittedName>
        <fullName evidence="3">Ectoine hydrolase DoeA</fullName>
        <ecNumber evidence="3">3.5.4.44</ecNumber>
    </submittedName>
</protein>
<dbReference type="GO" id="GO:0016787">
    <property type="term" value="F:hydrolase activity"/>
    <property type="evidence" value="ECO:0007669"/>
    <property type="project" value="UniProtKB-KW"/>
</dbReference>
<evidence type="ECO:0000259" key="2">
    <source>
        <dbReference type="Pfam" id="PF01321"/>
    </source>
</evidence>
<gene>
    <name evidence="3" type="primary">doeA</name>
    <name evidence="3" type="ORF">JL811_06685</name>
</gene>
<dbReference type="InterPro" id="IPR000587">
    <property type="entry name" value="Creatinase_N"/>
</dbReference>
<dbReference type="NCBIfam" id="TIGR02993">
    <property type="entry name" value="ectoine_eutD"/>
    <property type="match status" value="1"/>
</dbReference>
<keyword evidence="4" id="KW-1185">Reference proteome</keyword>
<dbReference type="Pfam" id="PF01321">
    <property type="entry name" value="Creatinase_N"/>
    <property type="match status" value="1"/>
</dbReference>
<dbReference type="CDD" id="cd01066">
    <property type="entry name" value="APP_MetAP"/>
    <property type="match status" value="1"/>
</dbReference>
<dbReference type="EC" id="3.5.4.44" evidence="3"/>
<dbReference type="AlphaFoldDB" id="A0A8K0XZK7"/>
<proteinExistence type="predicted"/>
<feature type="domain" description="Peptidase M24" evidence="1">
    <location>
        <begin position="167"/>
        <end position="377"/>
    </location>
</feature>
<accession>A0A8K0XZK7</accession>
<dbReference type="EMBL" id="JAESVN010000002">
    <property type="protein sequence ID" value="MBL4916906.1"/>
    <property type="molecule type" value="Genomic_DNA"/>
</dbReference>
<dbReference type="Pfam" id="PF00557">
    <property type="entry name" value="Peptidase_M24"/>
    <property type="match status" value="1"/>
</dbReference>
<dbReference type="Gene3D" id="3.90.230.10">
    <property type="entry name" value="Creatinase/methionine aminopeptidase superfamily"/>
    <property type="match status" value="1"/>
</dbReference>
<evidence type="ECO:0000313" key="3">
    <source>
        <dbReference type="EMBL" id="MBL4916906.1"/>
    </source>
</evidence>
<dbReference type="InterPro" id="IPR050659">
    <property type="entry name" value="Peptidase_M24B"/>
</dbReference>
<evidence type="ECO:0000259" key="1">
    <source>
        <dbReference type="Pfam" id="PF00557"/>
    </source>
</evidence>
<dbReference type="SUPFAM" id="SSF55920">
    <property type="entry name" value="Creatinase/aminopeptidase"/>
    <property type="match status" value="1"/>
</dbReference>
<keyword evidence="3" id="KW-0378">Hydrolase</keyword>
<feature type="domain" description="Creatinase N-terminal" evidence="2">
    <location>
        <begin position="16"/>
        <end position="158"/>
    </location>
</feature>